<dbReference type="AlphaFoldDB" id="A0A6C0HKB2"/>
<reference evidence="1" key="1">
    <citation type="journal article" date="2020" name="Nature">
        <title>Giant virus diversity and host interactions through global metagenomics.</title>
        <authorList>
            <person name="Schulz F."/>
            <person name="Roux S."/>
            <person name="Paez-Espino D."/>
            <person name="Jungbluth S."/>
            <person name="Walsh D.A."/>
            <person name="Denef V.J."/>
            <person name="McMahon K.D."/>
            <person name="Konstantinidis K.T."/>
            <person name="Eloe-Fadrosh E.A."/>
            <person name="Kyrpides N.C."/>
            <person name="Woyke T."/>
        </authorList>
    </citation>
    <scope>NUCLEOTIDE SEQUENCE</scope>
    <source>
        <strain evidence="1">GVMAG-M-3300023184-121</strain>
    </source>
</reference>
<sequence length="82" mass="9114">MDNFHQLTCPHCSGTIIVLHHELNCRIFRHGAFVSNGEPIPPHSSRAECDRLVADNLIVGCGKPFRVVLQDGVETAIECDYI</sequence>
<proteinExistence type="predicted"/>
<dbReference type="EMBL" id="MN739974">
    <property type="protein sequence ID" value="QHT80810.1"/>
    <property type="molecule type" value="Genomic_DNA"/>
</dbReference>
<accession>A0A6C0HKB2</accession>
<name>A0A6C0HKB2_9ZZZZ</name>
<protein>
    <submittedName>
        <fullName evidence="1">Uncharacterized protein</fullName>
    </submittedName>
</protein>
<organism evidence="1">
    <name type="scientific">viral metagenome</name>
    <dbReference type="NCBI Taxonomy" id="1070528"/>
    <lineage>
        <taxon>unclassified sequences</taxon>
        <taxon>metagenomes</taxon>
        <taxon>organismal metagenomes</taxon>
    </lineage>
</organism>
<evidence type="ECO:0000313" key="1">
    <source>
        <dbReference type="EMBL" id="QHT80810.1"/>
    </source>
</evidence>